<name>A0AAW1NCZ0_POPJA</name>
<dbReference type="EMBL" id="JASPKY010000001">
    <property type="protein sequence ID" value="KAK9759186.1"/>
    <property type="molecule type" value="Genomic_DNA"/>
</dbReference>
<sequence>MGFSDSDWASDQSDRKSATGYIFFKGDTNTKLMGFSDSDWASDQSDRKSATGYIFFKGDTAISWTRKQTVALSTTEAEYLALSSTVQQVMWLKGLDEEISGKSRQAILVYCDHSASNLANNDGYHPRTKHIDIRHHFIREKIWISSKDETY</sequence>
<evidence type="ECO:0000313" key="2">
    <source>
        <dbReference type="Proteomes" id="UP001458880"/>
    </source>
</evidence>
<dbReference type="CDD" id="cd09272">
    <property type="entry name" value="RNase_HI_RT_Ty1"/>
    <property type="match status" value="1"/>
</dbReference>
<protein>
    <recommendedName>
        <fullName evidence="3">Polyprotein</fullName>
    </recommendedName>
</protein>
<evidence type="ECO:0000313" key="1">
    <source>
        <dbReference type="EMBL" id="KAK9759186.1"/>
    </source>
</evidence>
<dbReference type="PANTHER" id="PTHR11439">
    <property type="entry name" value="GAG-POL-RELATED RETROTRANSPOSON"/>
    <property type="match status" value="1"/>
</dbReference>
<proteinExistence type="predicted"/>
<dbReference type="Proteomes" id="UP001458880">
    <property type="component" value="Unassembled WGS sequence"/>
</dbReference>
<keyword evidence="2" id="KW-1185">Reference proteome</keyword>
<dbReference type="PANTHER" id="PTHR11439:SF463">
    <property type="entry name" value="REVERSE TRANSCRIPTASE TY1_COPIA-TYPE DOMAIN-CONTAINING PROTEIN"/>
    <property type="match status" value="1"/>
</dbReference>
<comment type="caution">
    <text evidence="1">The sequence shown here is derived from an EMBL/GenBank/DDBJ whole genome shotgun (WGS) entry which is preliminary data.</text>
</comment>
<organism evidence="1 2">
    <name type="scientific">Popillia japonica</name>
    <name type="common">Japanese beetle</name>
    <dbReference type="NCBI Taxonomy" id="7064"/>
    <lineage>
        <taxon>Eukaryota</taxon>
        <taxon>Metazoa</taxon>
        <taxon>Ecdysozoa</taxon>
        <taxon>Arthropoda</taxon>
        <taxon>Hexapoda</taxon>
        <taxon>Insecta</taxon>
        <taxon>Pterygota</taxon>
        <taxon>Neoptera</taxon>
        <taxon>Endopterygota</taxon>
        <taxon>Coleoptera</taxon>
        <taxon>Polyphaga</taxon>
        <taxon>Scarabaeiformia</taxon>
        <taxon>Scarabaeidae</taxon>
        <taxon>Rutelinae</taxon>
        <taxon>Popillia</taxon>
    </lineage>
</organism>
<evidence type="ECO:0008006" key="3">
    <source>
        <dbReference type="Google" id="ProtNLM"/>
    </source>
</evidence>
<dbReference type="AlphaFoldDB" id="A0AAW1NCZ0"/>
<gene>
    <name evidence="1" type="ORF">QE152_g136</name>
</gene>
<reference evidence="1 2" key="1">
    <citation type="journal article" date="2024" name="BMC Genomics">
        <title>De novo assembly and annotation of Popillia japonica's genome with initial clues to its potential as an invasive pest.</title>
        <authorList>
            <person name="Cucini C."/>
            <person name="Boschi S."/>
            <person name="Funari R."/>
            <person name="Cardaioli E."/>
            <person name="Iannotti N."/>
            <person name="Marturano G."/>
            <person name="Paoli F."/>
            <person name="Bruttini M."/>
            <person name="Carapelli A."/>
            <person name="Frati F."/>
            <person name="Nardi F."/>
        </authorList>
    </citation>
    <scope>NUCLEOTIDE SEQUENCE [LARGE SCALE GENOMIC DNA]</scope>
    <source>
        <strain evidence="1">DMR45628</strain>
    </source>
</reference>
<accession>A0AAW1NCZ0</accession>